<evidence type="ECO:0000256" key="2">
    <source>
        <dbReference type="ARBA" id="ARBA00023004"/>
    </source>
</evidence>
<dbReference type="Gene3D" id="1.10.1060.10">
    <property type="entry name" value="Alpha-helical ferredoxin"/>
    <property type="match status" value="1"/>
</dbReference>
<dbReference type="PANTHER" id="PTHR40447:SF1">
    <property type="entry name" value="ANAEROBIC SULFITE REDUCTASE SUBUNIT A"/>
    <property type="match status" value="1"/>
</dbReference>
<dbReference type="SUPFAM" id="SSF46548">
    <property type="entry name" value="alpha-helical ferredoxin"/>
    <property type="match status" value="1"/>
</dbReference>
<dbReference type="Pfam" id="PF17179">
    <property type="entry name" value="Fer4_22"/>
    <property type="match status" value="1"/>
</dbReference>
<dbReference type="GO" id="GO:0051536">
    <property type="term" value="F:iron-sulfur cluster binding"/>
    <property type="evidence" value="ECO:0007669"/>
    <property type="project" value="UniProtKB-KW"/>
</dbReference>
<dbReference type="InterPro" id="IPR017896">
    <property type="entry name" value="4Fe4S_Fe-S-bd"/>
</dbReference>
<dbReference type="InterPro" id="IPR009051">
    <property type="entry name" value="Helical_ferredxn"/>
</dbReference>
<reference evidence="5" key="1">
    <citation type="journal article" date="2020" name="mSystems">
        <title>Genome- and Community-Level Interaction Insights into Carbon Utilization and Element Cycling Functions of Hydrothermarchaeota in Hydrothermal Sediment.</title>
        <authorList>
            <person name="Zhou Z."/>
            <person name="Liu Y."/>
            <person name="Xu W."/>
            <person name="Pan J."/>
            <person name="Luo Z.H."/>
            <person name="Li M."/>
        </authorList>
    </citation>
    <scope>NUCLEOTIDE SEQUENCE [LARGE SCALE GENOMIC DNA]</scope>
    <source>
        <strain evidence="5">SpSt-594</strain>
    </source>
</reference>
<keyword evidence="3" id="KW-0411">Iron-sulfur</keyword>
<evidence type="ECO:0000256" key="1">
    <source>
        <dbReference type="ARBA" id="ARBA00022723"/>
    </source>
</evidence>
<sequence length="342" mass="39992">MKAYKLKKEYLKEYLKILEDFGEVWGPIKKGDIDVYEKISDYSLLNLNALRPILPLKKFLIPPKFNTFFYTKDGKYENALKDVKKRIIFGVHPCEIHALLILDRLYKERYPDYYYLIHRKSTLIVALSCVPDEKCFARSLNTHFVEEGFDLGFTDLDDYYLVWVGSSEGDDLLRCRLDLFEEKITSQDLNRYIEWRKWRDNQYQLNLDLTAMPDIMELSYDLEIWEEIGEKCLSCGTCSMVCPTCTCFNIADYLGIEDEPGKRERFWDSCMLKTFALVAGGFNFRERRADRVKLWYTHKLKAFITEFGKPACVGCGRCIANCPVNINVTEITKILKGEGAKK</sequence>
<keyword evidence="2" id="KW-0408">Iron</keyword>
<accession>A0A7C4W6S1</accession>
<organism evidence="5">
    <name type="scientific">candidate division WOR-3 bacterium</name>
    <dbReference type="NCBI Taxonomy" id="2052148"/>
    <lineage>
        <taxon>Bacteria</taxon>
        <taxon>Bacteria division WOR-3</taxon>
    </lineage>
</organism>
<comment type="caution">
    <text evidence="5">The sequence shown here is derived from an EMBL/GenBank/DDBJ whole genome shotgun (WGS) entry which is preliminary data.</text>
</comment>
<protein>
    <recommendedName>
        <fullName evidence="4">4Fe-4S ferredoxin-type domain-containing protein</fullName>
    </recommendedName>
</protein>
<dbReference type="EMBL" id="DSZH01000009">
    <property type="protein sequence ID" value="HGU46970.1"/>
    <property type="molecule type" value="Genomic_DNA"/>
</dbReference>
<dbReference type="PANTHER" id="PTHR40447">
    <property type="entry name" value="ANAEROBIC SULFITE REDUCTASE SUBUNIT A"/>
    <property type="match status" value="1"/>
</dbReference>
<dbReference type="PROSITE" id="PS51379">
    <property type="entry name" value="4FE4S_FER_2"/>
    <property type="match status" value="2"/>
</dbReference>
<dbReference type="PROSITE" id="PS00198">
    <property type="entry name" value="4FE4S_FER_1"/>
    <property type="match status" value="2"/>
</dbReference>
<name>A0A7C4W6S1_UNCW3</name>
<dbReference type="AlphaFoldDB" id="A0A7C4W6S1"/>
<evidence type="ECO:0000259" key="4">
    <source>
        <dbReference type="PROSITE" id="PS51379"/>
    </source>
</evidence>
<feature type="domain" description="4Fe-4S ferredoxin-type" evidence="4">
    <location>
        <begin position="303"/>
        <end position="331"/>
    </location>
</feature>
<gene>
    <name evidence="5" type="ORF">ENT60_00205</name>
</gene>
<feature type="domain" description="4Fe-4S ferredoxin-type" evidence="4">
    <location>
        <begin position="220"/>
        <end position="253"/>
    </location>
</feature>
<proteinExistence type="predicted"/>
<dbReference type="InterPro" id="IPR017900">
    <property type="entry name" value="4Fe4S_Fe_S_CS"/>
</dbReference>
<evidence type="ECO:0000256" key="3">
    <source>
        <dbReference type="ARBA" id="ARBA00023014"/>
    </source>
</evidence>
<dbReference type="GO" id="GO:0046872">
    <property type="term" value="F:metal ion binding"/>
    <property type="evidence" value="ECO:0007669"/>
    <property type="project" value="UniProtKB-KW"/>
</dbReference>
<evidence type="ECO:0000313" key="5">
    <source>
        <dbReference type="EMBL" id="HGU46970.1"/>
    </source>
</evidence>
<keyword evidence="1" id="KW-0479">Metal-binding</keyword>